<keyword evidence="7" id="KW-0175">Coiled coil</keyword>
<protein>
    <recommendedName>
        <fullName evidence="9">V-ATPase subunit E</fullName>
    </recommendedName>
</protein>
<dbReference type="EMBL" id="KP211934">
    <property type="protein sequence ID" value="ANV81268.1"/>
    <property type="molecule type" value="Genomic_DNA"/>
</dbReference>
<dbReference type="InterPro" id="IPR038495">
    <property type="entry name" value="ATPase_E_C"/>
</dbReference>
<evidence type="ECO:0000256" key="1">
    <source>
        <dbReference type="ARBA" id="ARBA00005901"/>
    </source>
</evidence>
<reference evidence="8" key="2">
    <citation type="journal article" date="2015" name="ISME J.">
        <title>A new class of marine Euryarchaeota group II from the Mediterranean deep chlorophyll maximum.</title>
        <authorList>
            <person name="Martin-Cuadrado A.B."/>
            <person name="Garcia-Heredia I."/>
            <person name="Molto A.G."/>
            <person name="Lopez-Ubeda R."/>
            <person name="Kimes N."/>
            <person name="Lopez-Garcia P."/>
            <person name="Moreira D."/>
            <person name="Rodriguez-Valera F."/>
        </authorList>
    </citation>
    <scope>NUCLEOTIDE SEQUENCE</scope>
</reference>
<evidence type="ECO:0000256" key="6">
    <source>
        <dbReference type="ARBA" id="ARBA00023310"/>
    </source>
</evidence>
<dbReference type="InterPro" id="IPR002842">
    <property type="entry name" value="ATPase_V1_Esu"/>
</dbReference>
<evidence type="ECO:0000256" key="3">
    <source>
        <dbReference type="ARBA" id="ARBA00022781"/>
    </source>
</evidence>
<organism evidence="8">
    <name type="scientific">uncultured Poseidoniia archaeon</name>
    <dbReference type="NCBI Taxonomy" id="1697135"/>
    <lineage>
        <taxon>Archaea</taxon>
        <taxon>Methanobacteriati</taxon>
        <taxon>Thermoplasmatota</taxon>
        <taxon>Candidatus Poseidoniia</taxon>
        <taxon>environmental samples</taxon>
    </lineage>
</organism>
<proteinExistence type="inferred from homology"/>
<dbReference type="GO" id="GO:0046961">
    <property type="term" value="F:proton-transporting ATPase activity, rotational mechanism"/>
    <property type="evidence" value="ECO:0007669"/>
    <property type="project" value="InterPro"/>
</dbReference>
<comment type="similarity">
    <text evidence="1">Belongs to the V-ATPase E subunit family.</text>
</comment>
<accession>A0A1B1TG65</accession>
<keyword evidence="2" id="KW-0813">Transport</keyword>
<name>A0A1B1TG65_9ARCH</name>
<dbReference type="SUPFAM" id="SSF160527">
    <property type="entry name" value="V-type ATPase subunit E-like"/>
    <property type="match status" value="1"/>
</dbReference>
<evidence type="ECO:0008006" key="9">
    <source>
        <dbReference type="Google" id="ProtNLM"/>
    </source>
</evidence>
<keyword evidence="4" id="KW-0406">Ion transport</keyword>
<dbReference type="AlphaFoldDB" id="A0A1B1TG65"/>
<keyword evidence="3" id="KW-0375">Hydrogen ion transport</keyword>
<evidence type="ECO:0000256" key="5">
    <source>
        <dbReference type="ARBA" id="ARBA00023136"/>
    </source>
</evidence>
<keyword evidence="5" id="KW-0472">Membrane</keyword>
<dbReference type="GO" id="GO:0033178">
    <property type="term" value="C:proton-transporting two-sector ATPase complex, catalytic domain"/>
    <property type="evidence" value="ECO:0007669"/>
    <property type="project" value="InterPro"/>
</dbReference>
<dbReference type="Gene3D" id="3.30.2320.30">
    <property type="entry name" value="ATP synthase, E subunit, C-terminal"/>
    <property type="match status" value="1"/>
</dbReference>
<dbReference type="Pfam" id="PF01991">
    <property type="entry name" value="vATP-synt_E"/>
    <property type="match status" value="1"/>
</dbReference>
<evidence type="ECO:0000256" key="7">
    <source>
        <dbReference type="SAM" id="Coils"/>
    </source>
</evidence>
<evidence type="ECO:0000313" key="8">
    <source>
        <dbReference type="EMBL" id="ANV81268.1"/>
    </source>
</evidence>
<evidence type="ECO:0000256" key="4">
    <source>
        <dbReference type="ARBA" id="ARBA00023065"/>
    </source>
</evidence>
<feature type="coiled-coil region" evidence="7">
    <location>
        <begin position="19"/>
        <end position="46"/>
    </location>
</feature>
<dbReference type="Gene3D" id="1.20.5.620">
    <property type="entry name" value="F1F0 ATP synthase subunit B, membrane domain"/>
    <property type="match status" value="1"/>
</dbReference>
<keyword evidence="6" id="KW-0066">ATP synthesis</keyword>
<dbReference type="GO" id="GO:0006754">
    <property type="term" value="P:ATP biosynthetic process"/>
    <property type="evidence" value="ECO:0007669"/>
    <property type="project" value="UniProtKB-KW"/>
</dbReference>
<sequence length="187" mass="20122">MTLETLAKDIAASADAEAKAIIKKAKAEANEILSEAESKAESIRSEADARAERESVQIAREVVASARQANQKEILIARRKVLDATHDAVKQQLADPGFKGRASMLKSMMTNAGKTAGADYIIRPVEVDRKALDGIKGKRKIGESVDGLGGFILEAPDGSISYDMRFDTLLENAWNDSLSSVNSILFG</sequence>
<reference evidence="8" key="1">
    <citation type="submission" date="2014-11" db="EMBL/GenBank/DDBJ databases">
        <authorList>
            <person name="Zhu J."/>
            <person name="Qi W."/>
            <person name="Song R."/>
        </authorList>
    </citation>
    <scope>NUCLEOTIDE SEQUENCE</scope>
</reference>
<evidence type="ECO:0000256" key="2">
    <source>
        <dbReference type="ARBA" id="ARBA00022448"/>
    </source>
</evidence>